<proteinExistence type="predicted"/>
<gene>
    <name evidence="1" type="ORF">K402DRAFT_134655</name>
</gene>
<keyword evidence="2" id="KW-1185">Reference proteome</keyword>
<evidence type="ECO:0000313" key="2">
    <source>
        <dbReference type="Proteomes" id="UP000800041"/>
    </source>
</evidence>
<accession>A0A6G1GVD4</accession>
<dbReference type="Proteomes" id="UP000800041">
    <property type="component" value="Unassembled WGS sequence"/>
</dbReference>
<name>A0A6G1GVD4_9PEZI</name>
<evidence type="ECO:0000313" key="1">
    <source>
        <dbReference type="EMBL" id="KAF1984719.1"/>
    </source>
</evidence>
<protein>
    <submittedName>
        <fullName evidence="1">Uncharacterized protein</fullName>
    </submittedName>
</protein>
<reference evidence="1" key="1">
    <citation type="journal article" date="2020" name="Stud. Mycol.">
        <title>101 Dothideomycetes genomes: a test case for predicting lifestyles and emergence of pathogens.</title>
        <authorList>
            <person name="Haridas S."/>
            <person name="Albert R."/>
            <person name="Binder M."/>
            <person name="Bloem J."/>
            <person name="Labutti K."/>
            <person name="Salamov A."/>
            <person name="Andreopoulos B."/>
            <person name="Baker S."/>
            <person name="Barry K."/>
            <person name="Bills G."/>
            <person name="Bluhm B."/>
            <person name="Cannon C."/>
            <person name="Castanera R."/>
            <person name="Culley D."/>
            <person name="Daum C."/>
            <person name="Ezra D."/>
            <person name="Gonzalez J."/>
            <person name="Henrissat B."/>
            <person name="Kuo A."/>
            <person name="Liang C."/>
            <person name="Lipzen A."/>
            <person name="Lutzoni F."/>
            <person name="Magnuson J."/>
            <person name="Mondo S."/>
            <person name="Nolan M."/>
            <person name="Ohm R."/>
            <person name="Pangilinan J."/>
            <person name="Park H.-J."/>
            <person name="Ramirez L."/>
            <person name="Alfaro M."/>
            <person name="Sun H."/>
            <person name="Tritt A."/>
            <person name="Yoshinaga Y."/>
            <person name="Zwiers L.-H."/>
            <person name="Turgeon B."/>
            <person name="Goodwin S."/>
            <person name="Spatafora J."/>
            <person name="Crous P."/>
            <person name="Grigoriev I."/>
        </authorList>
    </citation>
    <scope>NUCLEOTIDE SEQUENCE</scope>
    <source>
        <strain evidence="1">CBS 113979</strain>
    </source>
</reference>
<dbReference type="AlphaFoldDB" id="A0A6G1GVD4"/>
<sequence length="205" mass="23236">MVGLMEGLMELNNVCKLALQPGSSIEFSLPDPPKIILLSYPFPSRFGVALKAFLVHLFVFAQVLFEIYERTTTGPRIQNPLPDDANLTNEVYSKYILCFSSCLRTPAAFTCRQVQFPSKRSKNSRTLGMSVLSCNMHHSGHCLHIRLSFFSLPSRFDVLVAPVTRSFPQSYPSCCFPSLRLRWFRGPHPFSLARHRSRVGHSARK</sequence>
<dbReference type="EMBL" id="ML977166">
    <property type="protein sequence ID" value="KAF1984719.1"/>
    <property type="molecule type" value="Genomic_DNA"/>
</dbReference>
<organism evidence="1 2">
    <name type="scientific">Aulographum hederae CBS 113979</name>
    <dbReference type="NCBI Taxonomy" id="1176131"/>
    <lineage>
        <taxon>Eukaryota</taxon>
        <taxon>Fungi</taxon>
        <taxon>Dikarya</taxon>
        <taxon>Ascomycota</taxon>
        <taxon>Pezizomycotina</taxon>
        <taxon>Dothideomycetes</taxon>
        <taxon>Pleosporomycetidae</taxon>
        <taxon>Aulographales</taxon>
        <taxon>Aulographaceae</taxon>
    </lineage>
</organism>